<evidence type="ECO:0000313" key="9">
    <source>
        <dbReference type="EMBL" id="QNU65880.1"/>
    </source>
</evidence>
<dbReference type="KEGG" id="rher:EHE19_013380"/>
<feature type="transmembrane region" description="Helical" evidence="7">
    <location>
        <begin position="35"/>
        <end position="55"/>
    </location>
</feature>
<keyword evidence="6 7" id="KW-0472">Membrane</keyword>
<evidence type="ECO:0000259" key="8">
    <source>
        <dbReference type="Pfam" id="PF01757"/>
    </source>
</evidence>
<dbReference type="EMBL" id="CP061336">
    <property type="protein sequence ID" value="QNU65880.1"/>
    <property type="molecule type" value="Genomic_DNA"/>
</dbReference>
<keyword evidence="10" id="KW-1185">Reference proteome</keyword>
<keyword evidence="3" id="KW-1003">Cell membrane</keyword>
<dbReference type="PANTHER" id="PTHR40074:SF2">
    <property type="entry name" value="O-ACETYLTRANSFERASE WECH"/>
    <property type="match status" value="1"/>
</dbReference>
<keyword evidence="5 7" id="KW-1133">Transmembrane helix</keyword>
<evidence type="ECO:0000256" key="2">
    <source>
        <dbReference type="ARBA" id="ARBA00007400"/>
    </source>
</evidence>
<reference evidence="9 10" key="1">
    <citation type="submission" date="2020-09" db="EMBL/GenBank/DDBJ databases">
        <title>Characterization and genome sequencing of Ruminiclostridium sp. nov. MA18.</title>
        <authorList>
            <person name="Rettenmaier R."/>
            <person name="Kowollik M.-L."/>
            <person name="Liebl W."/>
            <person name="Zverlov V."/>
        </authorList>
    </citation>
    <scope>NUCLEOTIDE SEQUENCE [LARGE SCALE GENOMIC DNA]</scope>
    <source>
        <strain evidence="9 10">MA18</strain>
    </source>
</reference>
<organism evidence="9 10">
    <name type="scientific">Ruminiclostridium herbifermentans</name>
    <dbReference type="NCBI Taxonomy" id="2488810"/>
    <lineage>
        <taxon>Bacteria</taxon>
        <taxon>Bacillati</taxon>
        <taxon>Bacillota</taxon>
        <taxon>Clostridia</taxon>
        <taxon>Eubacteriales</taxon>
        <taxon>Oscillospiraceae</taxon>
        <taxon>Ruminiclostridium</taxon>
    </lineage>
</organism>
<dbReference type="Pfam" id="PF01757">
    <property type="entry name" value="Acyl_transf_3"/>
    <property type="match status" value="1"/>
</dbReference>
<dbReference type="Proteomes" id="UP000306409">
    <property type="component" value="Chromosome"/>
</dbReference>
<dbReference type="GO" id="GO:0009246">
    <property type="term" value="P:enterobacterial common antigen biosynthetic process"/>
    <property type="evidence" value="ECO:0007669"/>
    <property type="project" value="TreeGrafter"/>
</dbReference>
<dbReference type="PANTHER" id="PTHR40074">
    <property type="entry name" value="O-ACETYLTRANSFERASE WECH"/>
    <property type="match status" value="1"/>
</dbReference>
<gene>
    <name evidence="9" type="ORF">EHE19_013380</name>
</gene>
<evidence type="ECO:0000256" key="1">
    <source>
        <dbReference type="ARBA" id="ARBA00004651"/>
    </source>
</evidence>
<feature type="transmembrane region" description="Helical" evidence="7">
    <location>
        <begin position="241"/>
        <end position="262"/>
    </location>
</feature>
<comment type="subcellular location">
    <subcellularLocation>
        <location evidence="1">Cell membrane</location>
        <topology evidence="1">Multi-pass membrane protein</topology>
    </subcellularLocation>
</comment>
<keyword evidence="9" id="KW-0808">Transferase</keyword>
<dbReference type="RefSeq" id="WP_171003610.1">
    <property type="nucleotide sequence ID" value="NZ_CP061336.1"/>
</dbReference>
<evidence type="ECO:0000256" key="3">
    <source>
        <dbReference type="ARBA" id="ARBA00022475"/>
    </source>
</evidence>
<feature type="transmembrane region" description="Helical" evidence="7">
    <location>
        <begin position="101"/>
        <end position="122"/>
    </location>
</feature>
<proteinExistence type="inferred from homology"/>
<dbReference type="GO" id="GO:0005886">
    <property type="term" value="C:plasma membrane"/>
    <property type="evidence" value="ECO:0007669"/>
    <property type="project" value="UniProtKB-SubCell"/>
</dbReference>
<dbReference type="InterPro" id="IPR002656">
    <property type="entry name" value="Acyl_transf_3_dom"/>
</dbReference>
<sequence>MLITLAILAVYVFIAVYGIAFTKDTSHFFSKDYTTVLKGLCCIIVIFVHIPNIYGNAIQNAAGSFGYICVTLFFMFSAYGLTWSVKHKEGYLNNFFRKRVLAVLTPYIIICLLKAICGFKVFRDGTNFVFVIFMFYIIFYLSHKYINKKYRDILICAFVIFYSLAGQIANDFFGYENIILKWQTESLGFMYGIIFANIIEPFKEKVKKQYVVKIGILSAVSGILGVTYLKYKYILFAGDYILRIILGISLILLLFTITIHFRIGNIFTKYLGKISYEVFLLHGFVMSVYNVLKLQVSSGVYILMVILGTLVIAAVLNKIDTIIIQRIANPTKLFSLRQSKVSKIDT</sequence>
<comment type="similarity">
    <text evidence="2">Belongs to the acyltransferase 3 family.</text>
</comment>
<evidence type="ECO:0000313" key="10">
    <source>
        <dbReference type="Proteomes" id="UP000306409"/>
    </source>
</evidence>
<name>A0A7H1VKG8_9FIRM</name>
<evidence type="ECO:0000256" key="4">
    <source>
        <dbReference type="ARBA" id="ARBA00022692"/>
    </source>
</evidence>
<evidence type="ECO:0000256" key="7">
    <source>
        <dbReference type="SAM" id="Phobius"/>
    </source>
</evidence>
<feature type="transmembrane region" description="Helical" evidence="7">
    <location>
        <begin position="210"/>
        <end position="229"/>
    </location>
</feature>
<feature type="transmembrane region" description="Helical" evidence="7">
    <location>
        <begin position="61"/>
        <end position="81"/>
    </location>
</feature>
<feature type="domain" description="Acyltransferase 3" evidence="8">
    <location>
        <begin position="36"/>
        <end position="316"/>
    </location>
</feature>
<protein>
    <submittedName>
        <fullName evidence="9">Acyltransferase family protein</fullName>
    </submittedName>
</protein>
<dbReference type="AlphaFoldDB" id="A0A7H1VKG8"/>
<feature type="transmembrane region" description="Helical" evidence="7">
    <location>
        <begin position="6"/>
        <end position="23"/>
    </location>
</feature>
<keyword evidence="4 7" id="KW-0812">Transmembrane</keyword>
<keyword evidence="9" id="KW-0012">Acyltransferase</keyword>
<feature type="transmembrane region" description="Helical" evidence="7">
    <location>
        <begin position="298"/>
        <end position="316"/>
    </location>
</feature>
<feature type="transmembrane region" description="Helical" evidence="7">
    <location>
        <begin position="179"/>
        <end position="198"/>
    </location>
</feature>
<evidence type="ECO:0000256" key="6">
    <source>
        <dbReference type="ARBA" id="ARBA00023136"/>
    </source>
</evidence>
<evidence type="ECO:0000256" key="5">
    <source>
        <dbReference type="ARBA" id="ARBA00022989"/>
    </source>
</evidence>
<feature type="transmembrane region" description="Helical" evidence="7">
    <location>
        <begin position="153"/>
        <end position="173"/>
    </location>
</feature>
<dbReference type="GO" id="GO:0016413">
    <property type="term" value="F:O-acetyltransferase activity"/>
    <property type="evidence" value="ECO:0007669"/>
    <property type="project" value="TreeGrafter"/>
</dbReference>
<accession>A0A7H1VKG8</accession>
<feature type="transmembrane region" description="Helical" evidence="7">
    <location>
        <begin position="128"/>
        <end position="146"/>
    </location>
</feature>